<dbReference type="Proteomes" id="UP001166286">
    <property type="component" value="Unassembled WGS sequence"/>
</dbReference>
<gene>
    <name evidence="2" type="ORF">JMJ35_007149</name>
</gene>
<accession>A0AA39V0B1</accession>
<reference evidence="2" key="1">
    <citation type="submission" date="2023-03" db="EMBL/GenBank/DDBJ databases">
        <title>Complete genome of Cladonia borealis.</title>
        <authorList>
            <person name="Park H."/>
        </authorList>
    </citation>
    <scope>NUCLEOTIDE SEQUENCE</scope>
    <source>
        <strain evidence="2">ANT050790</strain>
    </source>
</reference>
<sequence length="546" mass="60654">MKLLAHIRSKSRLKSTDDTKTDEKHLLKRPASDVWAAPDPTAAFSAPLLEELLSYVCPHSRDDTYTSCEESMVDGGCMLCDMRDLSQCALVNQQWFKAAQNLLYHNVRIDAVHYCDREEEVAKRRTRSPFVGRNESPKDASQERLQFFSRTVRENGFLADKVQYLKIAYMTRESCMSDIARTVSVLRNLLYVDLPDGVYRDEPSSNTLKQEVEHCTNLGYMKYVGGAENSFQSLAHSRHWRHLKTLELSHLEVESSTILEVRGTLDALREVKLTNLAMLDDSIFGPSINGSLPPLAKLTLQDIPNISADGLIAYLSQREAKENLTSLSIANTGISPAEYHRILASAPYLTNLEIVENVSRALPSSALPFLASRSLRTLHYEISNANSSPRGLKNPADSYYSYLASSILNGSLPSLSNLYALSTTLPILLVPPPRPAMTGNRTGNVPSPLKLGITRPLTLYTKTISELEWDLTLIIPPTSLDRRLSAMNIGPMSLQGPQLSPQWRDKGRESVMVGNGFGGFLAVPTENTRPGNAKVKKRQDSGAWMG</sequence>
<evidence type="ECO:0000256" key="1">
    <source>
        <dbReference type="SAM" id="MobiDB-lite"/>
    </source>
</evidence>
<dbReference type="AlphaFoldDB" id="A0AA39V0B1"/>
<feature type="compositionally biased region" description="Basic and acidic residues" evidence="1">
    <location>
        <begin position="14"/>
        <end position="24"/>
    </location>
</feature>
<organism evidence="2 3">
    <name type="scientific">Cladonia borealis</name>
    <dbReference type="NCBI Taxonomy" id="184061"/>
    <lineage>
        <taxon>Eukaryota</taxon>
        <taxon>Fungi</taxon>
        <taxon>Dikarya</taxon>
        <taxon>Ascomycota</taxon>
        <taxon>Pezizomycotina</taxon>
        <taxon>Lecanoromycetes</taxon>
        <taxon>OSLEUM clade</taxon>
        <taxon>Lecanoromycetidae</taxon>
        <taxon>Lecanorales</taxon>
        <taxon>Lecanorineae</taxon>
        <taxon>Cladoniaceae</taxon>
        <taxon>Cladonia</taxon>
    </lineage>
</organism>
<dbReference type="InterPro" id="IPR032675">
    <property type="entry name" value="LRR_dom_sf"/>
</dbReference>
<evidence type="ECO:0008006" key="4">
    <source>
        <dbReference type="Google" id="ProtNLM"/>
    </source>
</evidence>
<feature type="compositionally biased region" description="Basic residues" evidence="1">
    <location>
        <begin position="1"/>
        <end position="13"/>
    </location>
</feature>
<proteinExistence type="predicted"/>
<feature type="region of interest" description="Disordered" evidence="1">
    <location>
        <begin position="524"/>
        <end position="546"/>
    </location>
</feature>
<dbReference type="SUPFAM" id="SSF52047">
    <property type="entry name" value="RNI-like"/>
    <property type="match status" value="1"/>
</dbReference>
<feature type="region of interest" description="Disordered" evidence="1">
    <location>
        <begin position="1"/>
        <end position="24"/>
    </location>
</feature>
<evidence type="ECO:0000313" key="2">
    <source>
        <dbReference type="EMBL" id="KAK0510717.1"/>
    </source>
</evidence>
<protein>
    <recommendedName>
        <fullName evidence="4">F-box domain-containing protein</fullName>
    </recommendedName>
</protein>
<name>A0AA39V0B1_9LECA</name>
<dbReference type="Gene3D" id="3.80.10.10">
    <property type="entry name" value="Ribonuclease Inhibitor"/>
    <property type="match status" value="1"/>
</dbReference>
<evidence type="ECO:0000313" key="3">
    <source>
        <dbReference type="Proteomes" id="UP001166286"/>
    </source>
</evidence>
<dbReference type="EMBL" id="JAFEKC020000015">
    <property type="protein sequence ID" value="KAK0510717.1"/>
    <property type="molecule type" value="Genomic_DNA"/>
</dbReference>
<comment type="caution">
    <text evidence="2">The sequence shown here is derived from an EMBL/GenBank/DDBJ whole genome shotgun (WGS) entry which is preliminary data.</text>
</comment>
<keyword evidence="3" id="KW-1185">Reference proteome</keyword>